<name>A0A6F8XMW2_9ACTN</name>
<gene>
    <name evidence="1" type="ORF">Pflav_015720</name>
</gene>
<evidence type="ECO:0008006" key="3">
    <source>
        <dbReference type="Google" id="ProtNLM"/>
    </source>
</evidence>
<accession>A0A6F8XMW2</accession>
<organism evidence="1 2">
    <name type="scientific">Phytohabitans flavus</name>
    <dbReference type="NCBI Taxonomy" id="1076124"/>
    <lineage>
        <taxon>Bacteria</taxon>
        <taxon>Bacillati</taxon>
        <taxon>Actinomycetota</taxon>
        <taxon>Actinomycetes</taxon>
        <taxon>Micromonosporales</taxon>
        <taxon>Micromonosporaceae</taxon>
    </lineage>
</organism>
<reference evidence="1 2" key="2">
    <citation type="submission" date="2020-03" db="EMBL/GenBank/DDBJ databases">
        <authorList>
            <person name="Ichikawa N."/>
            <person name="Kimura A."/>
            <person name="Kitahashi Y."/>
            <person name="Uohara A."/>
        </authorList>
    </citation>
    <scope>NUCLEOTIDE SEQUENCE [LARGE SCALE GENOMIC DNA]</scope>
    <source>
        <strain evidence="1 2">NBRC 107702</strain>
    </source>
</reference>
<dbReference type="EMBL" id="AP022870">
    <property type="protein sequence ID" value="BCB75162.1"/>
    <property type="molecule type" value="Genomic_DNA"/>
</dbReference>
<protein>
    <recommendedName>
        <fullName evidence="3">HEAT repeat domain-containing protein</fullName>
    </recommendedName>
</protein>
<proteinExistence type="predicted"/>
<dbReference type="KEGG" id="pfla:Pflav_015720"/>
<sequence length="152" mass="17060">MVADIDELLPRARSPRDYLNLVTDPRVDQEVLRGLAASPYPFVRKAVAAHPLADAQILTALLRTEDLDRWDRCYLLATVAHHPNADRTVLLRVVRQTLALLRQPNGRPYATALALAQRPELDPAEILILAKQQGASHRMRRGLLRNLAARIP</sequence>
<dbReference type="AlphaFoldDB" id="A0A6F8XMW2"/>
<keyword evidence="2" id="KW-1185">Reference proteome</keyword>
<reference evidence="1 2" key="1">
    <citation type="submission" date="2020-03" db="EMBL/GenBank/DDBJ databases">
        <title>Whole genome shotgun sequence of Phytohabitans flavus NBRC 107702.</title>
        <authorList>
            <person name="Komaki H."/>
            <person name="Tamura T."/>
        </authorList>
    </citation>
    <scope>NUCLEOTIDE SEQUENCE [LARGE SCALE GENOMIC DNA]</scope>
    <source>
        <strain evidence="1 2">NBRC 107702</strain>
    </source>
</reference>
<evidence type="ECO:0000313" key="2">
    <source>
        <dbReference type="Proteomes" id="UP000502508"/>
    </source>
</evidence>
<evidence type="ECO:0000313" key="1">
    <source>
        <dbReference type="EMBL" id="BCB75162.1"/>
    </source>
</evidence>
<dbReference type="Proteomes" id="UP000502508">
    <property type="component" value="Chromosome"/>
</dbReference>